<evidence type="ECO:0000313" key="3">
    <source>
        <dbReference type="Proteomes" id="UP000192761"/>
    </source>
</evidence>
<reference evidence="2 3" key="1">
    <citation type="submission" date="2017-04" db="EMBL/GenBank/DDBJ databases">
        <authorList>
            <person name="Afonso C.L."/>
            <person name="Miller P.J."/>
            <person name="Scott M.A."/>
            <person name="Spackman E."/>
            <person name="Goraichik I."/>
            <person name="Dimitrov K.M."/>
            <person name="Suarez D.L."/>
            <person name="Swayne D.E."/>
        </authorList>
    </citation>
    <scope>NUCLEOTIDE SEQUENCE [LARGE SCALE GENOMIC DNA]</scope>
    <source>
        <strain evidence="2 3">DSM 23236</strain>
    </source>
</reference>
<dbReference type="GO" id="GO:0008233">
    <property type="term" value="F:peptidase activity"/>
    <property type="evidence" value="ECO:0007669"/>
    <property type="project" value="UniProtKB-KW"/>
</dbReference>
<keyword evidence="1" id="KW-0812">Transmembrane</keyword>
<dbReference type="PANTHER" id="PTHR33507">
    <property type="entry name" value="INNER MEMBRANE PROTEIN YBBJ"/>
    <property type="match status" value="1"/>
</dbReference>
<evidence type="ECO:0000256" key="1">
    <source>
        <dbReference type="SAM" id="Phobius"/>
    </source>
</evidence>
<keyword evidence="2" id="KW-0645">Protease</keyword>
<dbReference type="EMBL" id="FWXD01000012">
    <property type="protein sequence ID" value="SMC25896.1"/>
    <property type="molecule type" value="Genomic_DNA"/>
</dbReference>
<dbReference type="STRING" id="1121001.SAMN02745857_02324"/>
<dbReference type="GO" id="GO:0005886">
    <property type="term" value="C:plasma membrane"/>
    <property type="evidence" value="ECO:0007669"/>
    <property type="project" value="TreeGrafter"/>
</dbReference>
<keyword evidence="1" id="KW-1133">Transmembrane helix</keyword>
<dbReference type="RefSeq" id="WP_176216897.1">
    <property type="nucleotide sequence ID" value="NZ_FWXD01000012.1"/>
</dbReference>
<keyword evidence="2" id="KW-0378">Hydrolase</keyword>
<protein>
    <submittedName>
        <fullName evidence="2">Membrane protein implicated in regulation of membrane protease activity</fullName>
    </submittedName>
</protein>
<accession>A0A1W1XPT4</accession>
<dbReference type="InterPro" id="IPR052165">
    <property type="entry name" value="Membrane_assoc_protease"/>
</dbReference>
<name>A0A1W1XPT4_9NEIS</name>
<keyword evidence="3" id="KW-1185">Reference proteome</keyword>
<keyword evidence="1" id="KW-0472">Membrane</keyword>
<dbReference type="GO" id="GO:0006508">
    <property type="term" value="P:proteolysis"/>
    <property type="evidence" value="ECO:0007669"/>
    <property type="project" value="UniProtKB-KW"/>
</dbReference>
<gene>
    <name evidence="2" type="ORF">SAMN02745857_02324</name>
</gene>
<evidence type="ECO:0000313" key="2">
    <source>
        <dbReference type="EMBL" id="SMC25896.1"/>
    </source>
</evidence>
<feature type="transmembrane region" description="Helical" evidence="1">
    <location>
        <begin position="41"/>
        <end position="64"/>
    </location>
</feature>
<feature type="transmembrane region" description="Helical" evidence="1">
    <location>
        <begin position="7"/>
        <end position="35"/>
    </location>
</feature>
<dbReference type="PANTHER" id="PTHR33507:SF3">
    <property type="entry name" value="INNER MEMBRANE PROTEIN YBBJ"/>
    <property type="match status" value="1"/>
</dbReference>
<organism evidence="2 3">
    <name type="scientific">Andreprevotia lacus DSM 23236</name>
    <dbReference type="NCBI Taxonomy" id="1121001"/>
    <lineage>
        <taxon>Bacteria</taxon>
        <taxon>Pseudomonadati</taxon>
        <taxon>Pseudomonadota</taxon>
        <taxon>Betaproteobacteria</taxon>
        <taxon>Neisseriales</taxon>
        <taxon>Chitinibacteraceae</taxon>
        <taxon>Andreprevotia</taxon>
    </lineage>
</organism>
<dbReference type="AlphaFoldDB" id="A0A1W1XPT4"/>
<dbReference type="Proteomes" id="UP000192761">
    <property type="component" value="Unassembled WGS sequence"/>
</dbReference>
<sequence>MNNTTLWLIAATALIVAEMFSGTFYLLAIAAGLLLGALCSWIGLDTTVQLLVASVGTLLAVWLARSWKRRIQPASNTANQLDVGQRVDVDSWLDERHARVRYRGTLWTGELAAANTPRADSYFIVAQRGNTLILDSQPH</sequence>
<proteinExistence type="predicted"/>